<protein>
    <submittedName>
        <fullName evidence="3">RNA-dependent DNA polymerase</fullName>
    </submittedName>
</protein>
<dbReference type="Pfam" id="PF00078">
    <property type="entry name" value="RVT_1"/>
    <property type="match status" value="1"/>
</dbReference>
<dbReference type="SUPFAM" id="SSF56672">
    <property type="entry name" value="DNA/RNA polymerases"/>
    <property type="match status" value="1"/>
</dbReference>
<reference evidence="3 4" key="1">
    <citation type="journal article" date="2019" name="Environ. Microbiol.">
        <title>Species interactions and distinct microbial communities in high Arctic permafrost affected cryosols are associated with the CH4 and CO2 gas fluxes.</title>
        <authorList>
            <person name="Altshuler I."/>
            <person name="Hamel J."/>
            <person name="Turney S."/>
            <person name="Magnuson E."/>
            <person name="Levesque R."/>
            <person name="Greer C."/>
            <person name="Whyte L.G."/>
        </authorList>
    </citation>
    <scope>NUCLEOTIDE SEQUENCE [LARGE SCALE GENOMIC DNA]</scope>
    <source>
        <strain evidence="3 4">E4</strain>
    </source>
</reference>
<feature type="domain" description="Reverse transcriptase" evidence="2">
    <location>
        <begin position="76"/>
        <end position="308"/>
    </location>
</feature>
<proteinExistence type="inferred from homology"/>
<dbReference type="PROSITE" id="PS50878">
    <property type="entry name" value="RT_POL"/>
    <property type="match status" value="1"/>
</dbReference>
<dbReference type="AlphaFoldDB" id="A0A502GJF0"/>
<dbReference type="Proteomes" id="UP000317663">
    <property type="component" value="Unassembled WGS sequence"/>
</dbReference>
<dbReference type="RefSeq" id="WP_050136483.1">
    <property type="nucleotide sequence ID" value="NZ_RCZD01000005.1"/>
</dbReference>
<dbReference type="PANTHER" id="PTHR34047:SF8">
    <property type="entry name" value="PROTEIN YKFC"/>
    <property type="match status" value="1"/>
</dbReference>
<organism evidence="3 4">
    <name type="scientific">Ewingella americana</name>
    <dbReference type="NCBI Taxonomy" id="41202"/>
    <lineage>
        <taxon>Bacteria</taxon>
        <taxon>Pseudomonadati</taxon>
        <taxon>Pseudomonadota</taxon>
        <taxon>Gammaproteobacteria</taxon>
        <taxon>Enterobacterales</taxon>
        <taxon>Yersiniaceae</taxon>
        <taxon>Ewingella</taxon>
    </lineage>
</organism>
<dbReference type="InterPro" id="IPR051083">
    <property type="entry name" value="GrpII_Intron_Splice-Mob/Def"/>
</dbReference>
<dbReference type="InterPro" id="IPR043502">
    <property type="entry name" value="DNA/RNA_pol_sf"/>
</dbReference>
<evidence type="ECO:0000256" key="1">
    <source>
        <dbReference type="ARBA" id="ARBA00034120"/>
    </source>
</evidence>
<keyword evidence="4" id="KW-1185">Reference proteome</keyword>
<dbReference type="InterPro" id="IPR000477">
    <property type="entry name" value="RT_dom"/>
</dbReference>
<evidence type="ECO:0000313" key="4">
    <source>
        <dbReference type="Proteomes" id="UP000317663"/>
    </source>
</evidence>
<evidence type="ECO:0000259" key="2">
    <source>
        <dbReference type="PROSITE" id="PS50878"/>
    </source>
</evidence>
<comment type="caution">
    <text evidence="3">The sequence shown here is derived from an EMBL/GenBank/DDBJ whole genome shotgun (WGS) entry which is preliminary data.</text>
</comment>
<evidence type="ECO:0000313" key="3">
    <source>
        <dbReference type="EMBL" id="TPG61954.1"/>
    </source>
</evidence>
<sequence>MDLEKSLLNSIRDEATKLSMRHHAYHNSIAIENNRKKERTTSPNLLLVKRPDHWLVDKKYNPFYVNKHAKSIAHSITKKIKDGTYAPQSPELASIPKKSGGSREVSIYQIPDAAVSTLFYHRLLKKNKHRFSSFSYAYRNDRNVHFAIQDISVELLHSSRIFVAEFDFRKFFDTISHEFLYAQFEQNGFLISNEERNVIKAFLCGRDKGIPQGTSISLFLANLTCWKLDKQLEKEGLQFARYADDTIIWSKDYSKISKAFDIVSDFSIEAGVAINEDKSDGISLLCNEKMPSEIASRKSHIEFLGYSISVDNVSIKQASLIKIKRQISFILYKHLIQPLNSSPLKAVKIPGNDKDEALLSAICEIRRYLYGDLNEEMIRSYLSGRSSRIYFKGIMSFYPIINNVEQMKSMDGWLVNEIYKAVQKRSRQLANHSMPRMHSLPFSASRKELVAYCDSQRIHGKKLMKIPSFMTIYNAMKKGITESGILSVTDPQSDNYDY</sequence>
<comment type="similarity">
    <text evidence="1">Belongs to the bacterial reverse transcriptase family.</text>
</comment>
<dbReference type="PANTHER" id="PTHR34047">
    <property type="entry name" value="NUCLEAR INTRON MATURASE 1, MITOCHONDRIAL-RELATED"/>
    <property type="match status" value="1"/>
</dbReference>
<name>A0A502GJF0_9GAMM</name>
<dbReference type="OrthoDB" id="9793236at2"/>
<accession>A0A502GJF0</accession>
<gene>
    <name evidence="3" type="ORF">EAH77_10895</name>
</gene>
<dbReference type="EMBL" id="RCZD01000005">
    <property type="protein sequence ID" value="TPG61954.1"/>
    <property type="molecule type" value="Genomic_DNA"/>
</dbReference>